<comment type="caution">
    <text evidence="4">The sequence shown here is derived from an EMBL/GenBank/DDBJ whole genome shotgun (WGS) entry which is preliminary data.</text>
</comment>
<protein>
    <recommendedName>
        <fullName evidence="6">Isochorismatase-like domain-containing protein</fullName>
    </recommendedName>
</protein>
<dbReference type="InterPro" id="IPR038765">
    <property type="entry name" value="Papain-like_cys_pep_sf"/>
</dbReference>
<dbReference type="InterPro" id="IPR052347">
    <property type="entry name" value="Isochorismatase_Nicotinamidase"/>
</dbReference>
<dbReference type="SUPFAM" id="SSF54001">
    <property type="entry name" value="Cysteine proteinases"/>
    <property type="match status" value="1"/>
</dbReference>
<reference evidence="4" key="1">
    <citation type="submission" date="2021-11" db="EMBL/GenBank/DDBJ databases">
        <authorList>
            <person name="Islam A."/>
            <person name="Islam S."/>
            <person name="Flora M.S."/>
            <person name="Rahman M."/>
            <person name="Ziaur R.M."/>
            <person name="Epstein J.H."/>
            <person name="Hassan M."/>
            <person name="Klassen M."/>
            <person name="Woodard K."/>
            <person name="Webb A."/>
            <person name="Webby R.J."/>
            <person name="El Zowalaty M.E."/>
        </authorList>
    </citation>
    <scope>NUCLEOTIDE SEQUENCE</scope>
    <source>
        <strain evidence="4">Pbs3</strain>
    </source>
</reference>
<evidence type="ECO:0000313" key="5">
    <source>
        <dbReference type="Proteomes" id="UP001160483"/>
    </source>
</evidence>
<keyword evidence="2" id="KW-0378">Hydrolase</keyword>
<dbReference type="PANTHER" id="PTHR11080:SF2">
    <property type="entry name" value="LD05707P"/>
    <property type="match status" value="1"/>
</dbReference>
<evidence type="ECO:0008006" key="6">
    <source>
        <dbReference type="Google" id="ProtNLM"/>
    </source>
</evidence>
<accession>A0AAU9KTY5</accession>
<feature type="chain" id="PRO_5043672826" description="Isochorismatase-like domain-containing protein" evidence="3">
    <location>
        <begin position="26"/>
        <end position="565"/>
    </location>
</feature>
<evidence type="ECO:0000256" key="3">
    <source>
        <dbReference type="SAM" id="SignalP"/>
    </source>
</evidence>
<name>A0AAU9KTY5_9STRA</name>
<dbReference type="AlphaFoldDB" id="A0AAU9KTY5"/>
<evidence type="ECO:0000256" key="1">
    <source>
        <dbReference type="ARBA" id="ARBA00006336"/>
    </source>
</evidence>
<dbReference type="InterPro" id="IPR036380">
    <property type="entry name" value="Isochorismatase-like_sf"/>
</dbReference>
<dbReference type="GO" id="GO:0016787">
    <property type="term" value="F:hydrolase activity"/>
    <property type="evidence" value="ECO:0007669"/>
    <property type="project" value="UniProtKB-KW"/>
</dbReference>
<dbReference type="Gene3D" id="3.40.50.850">
    <property type="entry name" value="Isochorismatase-like"/>
    <property type="match status" value="1"/>
</dbReference>
<dbReference type="SUPFAM" id="SSF52499">
    <property type="entry name" value="Isochorismatase-like hydrolases"/>
    <property type="match status" value="1"/>
</dbReference>
<evidence type="ECO:0000256" key="2">
    <source>
        <dbReference type="ARBA" id="ARBA00022801"/>
    </source>
</evidence>
<proteinExistence type="inferred from homology"/>
<dbReference type="PANTHER" id="PTHR11080">
    <property type="entry name" value="PYRAZINAMIDASE/NICOTINAMIDASE"/>
    <property type="match status" value="1"/>
</dbReference>
<dbReference type="Gene3D" id="3.90.1720.10">
    <property type="entry name" value="endopeptidase domain like (from Nostoc punctiforme)"/>
    <property type="match status" value="1"/>
</dbReference>
<organism evidence="4 5">
    <name type="scientific">Peronospora belbahrii</name>
    <dbReference type="NCBI Taxonomy" id="622444"/>
    <lineage>
        <taxon>Eukaryota</taxon>
        <taxon>Sar</taxon>
        <taxon>Stramenopiles</taxon>
        <taxon>Oomycota</taxon>
        <taxon>Peronosporomycetes</taxon>
        <taxon>Peronosporales</taxon>
        <taxon>Peronosporaceae</taxon>
        <taxon>Peronospora</taxon>
    </lineage>
</organism>
<gene>
    <name evidence="4" type="ORF">PBS003_LOCUS1914</name>
</gene>
<keyword evidence="3" id="KW-0732">Signal</keyword>
<dbReference type="EMBL" id="CAKKTJ010000119">
    <property type="protein sequence ID" value="CAH0475081.1"/>
    <property type="molecule type" value="Genomic_DNA"/>
</dbReference>
<dbReference type="Proteomes" id="UP001160483">
    <property type="component" value="Unassembled WGS sequence"/>
</dbReference>
<sequence>MVQKQHTAACFSLGALALSVAQVLAPNSLQFNEHEFQRSPKEAQDAAHEAAKLVKPGDLIFITTSGLVYSVGRYLTGNAYDHVVVVLDEHMVLHVGTPSVRLMPLERLLLPQRQPVVLRVLMSETELQLFLRCARQLIGCKYDVARAYQLMLRLTLKRLAGSSPLPRLPLDVKSNAWICSDSIVVLLTGCCTAFQKALIKARQETELDIFTVGSASMTDFQRIRRIQPDIISRVVQFTQSVQNGTIKWPLLPSEIFPKKDLLPFKNFELQNCFFKMTTFVSSHKLSMAGKAQAAEAAGAIPTGGLCLLVIDQQVDFHPGGSLAIPTASEDAARIAAFIQKHSRKLKQLVLTLDSHQRYHIAHGIFWENSKGDSPEPFTCITTKDVATGVWRPRDPSLKDYVLAYTSALEASGKFTLCIWPEHCLIGSPGHNIVPIVHAAVAEWTKISLKPVQYVMKGHNSFTEHYSALRAEFELPYDSTTRLNQSLVESLKLADKVVVCGEAISHCVNYTLRDLVAAWPKDRRQDLVILTDCASPVPGFKKAGEEFLRDMAEAGLTLTTSLQFSA</sequence>
<comment type="similarity">
    <text evidence="1">Belongs to the isochorismatase family.</text>
</comment>
<feature type="signal peptide" evidence="3">
    <location>
        <begin position="1"/>
        <end position="25"/>
    </location>
</feature>
<evidence type="ECO:0000313" key="4">
    <source>
        <dbReference type="EMBL" id="CAH0475081.1"/>
    </source>
</evidence>